<gene>
    <name evidence="1" type="ORF">FCALED_LOCUS4048</name>
</gene>
<protein>
    <submittedName>
        <fullName evidence="1">13391_t:CDS:1</fullName>
    </submittedName>
</protein>
<accession>A0A9N8ZV89</accession>
<organism evidence="1 2">
    <name type="scientific">Funneliformis caledonium</name>
    <dbReference type="NCBI Taxonomy" id="1117310"/>
    <lineage>
        <taxon>Eukaryota</taxon>
        <taxon>Fungi</taxon>
        <taxon>Fungi incertae sedis</taxon>
        <taxon>Mucoromycota</taxon>
        <taxon>Glomeromycotina</taxon>
        <taxon>Glomeromycetes</taxon>
        <taxon>Glomerales</taxon>
        <taxon>Glomeraceae</taxon>
        <taxon>Funneliformis</taxon>
    </lineage>
</organism>
<proteinExistence type="predicted"/>
<reference evidence="1" key="1">
    <citation type="submission" date="2021-06" db="EMBL/GenBank/DDBJ databases">
        <authorList>
            <person name="Kallberg Y."/>
            <person name="Tangrot J."/>
            <person name="Rosling A."/>
        </authorList>
    </citation>
    <scope>NUCLEOTIDE SEQUENCE</scope>
    <source>
        <strain evidence="1">UK204</strain>
    </source>
</reference>
<comment type="caution">
    <text evidence="1">The sequence shown here is derived from an EMBL/GenBank/DDBJ whole genome shotgun (WGS) entry which is preliminary data.</text>
</comment>
<dbReference type="Proteomes" id="UP000789570">
    <property type="component" value="Unassembled WGS sequence"/>
</dbReference>
<dbReference type="PANTHER" id="PTHR33129:SF1">
    <property type="entry name" value="ATP-BINDING PROTEIN"/>
    <property type="match status" value="1"/>
</dbReference>
<dbReference type="AlphaFoldDB" id="A0A9N8ZV89"/>
<name>A0A9N8ZV89_9GLOM</name>
<sequence length="302" mass="35216">MDLYFLVGSIKNAELNFSIVEFCNDLTITCGTYRDFSFLLNSTTTWYLADGITSPKLVHAITVVSLSPNGIATKDFQEYEKRHPIEYYMGPWKLEEILSCQQRVFPLVPKDIVINLYYKAGGIPRYVLQNVEQSNYPQMARRYTLRISLQMDVLEKIQEKLEETSWVDCLHKYDICGILIWQVLEDFCLSVMLYTYFPKVGHINIVSDLLKYPEENTVIVPDKQNFGAADLFVTPRSILQVTLQLYFAVSDEIYDKFKHQQYTTRDKDSQKDLPVKTKNSTLRNVEQWALKVQINPILEDRE</sequence>
<evidence type="ECO:0000313" key="2">
    <source>
        <dbReference type="Proteomes" id="UP000789570"/>
    </source>
</evidence>
<dbReference type="InterPro" id="IPR052980">
    <property type="entry name" value="Crinkler_effector"/>
</dbReference>
<dbReference type="PANTHER" id="PTHR33129">
    <property type="entry name" value="PROTEIN KINASE DOMAIN-CONTAINING PROTEIN-RELATED"/>
    <property type="match status" value="1"/>
</dbReference>
<dbReference type="OrthoDB" id="19861at2759"/>
<keyword evidence="2" id="KW-1185">Reference proteome</keyword>
<dbReference type="EMBL" id="CAJVPQ010000758">
    <property type="protein sequence ID" value="CAG8508009.1"/>
    <property type="molecule type" value="Genomic_DNA"/>
</dbReference>
<evidence type="ECO:0000313" key="1">
    <source>
        <dbReference type="EMBL" id="CAG8508009.1"/>
    </source>
</evidence>